<keyword evidence="2" id="KW-1185">Reference proteome</keyword>
<dbReference type="Proteomes" id="UP000609802">
    <property type="component" value="Unassembled WGS sequence"/>
</dbReference>
<dbReference type="RefSeq" id="WP_191287576.1">
    <property type="nucleotide sequence ID" value="NZ_BNCH01000011.1"/>
</dbReference>
<reference evidence="2" key="1">
    <citation type="journal article" date="2019" name="Int. J. Syst. Evol. Microbiol.">
        <title>The Global Catalogue of Microorganisms (GCM) 10K type strain sequencing project: providing services to taxonomists for standard genome sequencing and annotation.</title>
        <authorList>
            <consortium name="The Broad Institute Genomics Platform"/>
            <consortium name="The Broad Institute Genome Sequencing Center for Infectious Disease"/>
            <person name="Wu L."/>
            <person name="Ma J."/>
        </authorList>
    </citation>
    <scope>NUCLEOTIDE SEQUENCE [LARGE SCALE GENOMIC DNA]</scope>
    <source>
        <strain evidence="2">KCTC 42443</strain>
    </source>
</reference>
<protein>
    <submittedName>
        <fullName evidence="1">Uncharacterized protein</fullName>
    </submittedName>
</protein>
<organism evidence="1 2">
    <name type="scientific">Aliiroseovarius zhejiangensis</name>
    <dbReference type="NCBI Taxonomy" id="1632025"/>
    <lineage>
        <taxon>Bacteria</taxon>
        <taxon>Pseudomonadati</taxon>
        <taxon>Pseudomonadota</taxon>
        <taxon>Alphaproteobacteria</taxon>
        <taxon>Rhodobacterales</taxon>
        <taxon>Paracoccaceae</taxon>
        <taxon>Aliiroseovarius</taxon>
    </lineage>
</organism>
<comment type="caution">
    <text evidence="1">The sequence shown here is derived from an EMBL/GenBank/DDBJ whole genome shotgun (WGS) entry which is preliminary data.</text>
</comment>
<name>A0ABQ3J7M5_9RHOB</name>
<accession>A0ABQ3J7M5</accession>
<gene>
    <name evidence="1" type="ORF">GCM10016455_32140</name>
</gene>
<dbReference type="EMBL" id="BNCH01000011">
    <property type="protein sequence ID" value="GHF08785.1"/>
    <property type="molecule type" value="Genomic_DNA"/>
</dbReference>
<evidence type="ECO:0000313" key="2">
    <source>
        <dbReference type="Proteomes" id="UP000609802"/>
    </source>
</evidence>
<proteinExistence type="predicted"/>
<evidence type="ECO:0000313" key="1">
    <source>
        <dbReference type="EMBL" id="GHF08785.1"/>
    </source>
</evidence>
<sequence>MTKPQLVRARIQAGVWEGVLTMPDGSAAPADLQVTHLSQNIDGITVTPRPDQPGAFNISVPIPAELLTDGVQTFLIADRDSGETLNAFSIVTGQPLETDIRAEVDLLREELDMLKRAFRRHCTETG</sequence>